<dbReference type="OMA" id="WDINVRY"/>
<feature type="repeat" description="WD" evidence="3">
    <location>
        <begin position="101"/>
        <end position="142"/>
    </location>
</feature>
<dbReference type="InterPro" id="IPR015943">
    <property type="entry name" value="WD40/YVTN_repeat-like_dom_sf"/>
</dbReference>
<dbReference type="CTD" id="26608"/>
<accession>A0A8B7ZY22</accession>
<dbReference type="InterPro" id="IPR042410">
    <property type="entry name" value="WBSCR13"/>
</dbReference>
<keyword evidence="5" id="KW-0812">Transmembrane</keyword>
<name>A0A8B7ZY22_ACAPL</name>
<evidence type="ECO:0000313" key="7">
    <source>
        <dbReference type="RefSeq" id="XP_022109650.1"/>
    </source>
</evidence>
<feature type="repeat" description="WD" evidence="3">
    <location>
        <begin position="292"/>
        <end position="324"/>
    </location>
</feature>
<dbReference type="Pfam" id="PF00400">
    <property type="entry name" value="WD40"/>
    <property type="match status" value="4"/>
</dbReference>
<gene>
    <name evidence="7" type="primary">LOC110989517</name>
</gene>
<dbReference type="GO" id="GO:0005783">
    <property type="term" value="C:endoplasmic reticulum"/>
    <property type="evidence" value="ECO:0007669"/>
    <property type="project" value="TreeGrafter"/>
</dbReference>
<evidence type="ECO:0000313" key="6">
    <source>
        <dbReference type="Proteomes" id="UP000694845"/>
    </source>
</evidence>
<keyword evidence="1 3" id="KW-0853">WD repeat</keyword>
<feature type="region of interest" description="Disordered" evidence="4">
    <location>
        <begin position="53"/>
        <end position="93"/>
    </location>
</feature>
<organism evidence="6 7">
    <name type="scientific">Acanthaster planci</name>
    <name type="common">Crown-of-thorns starfish</name>
    <dbReference type="NCBI Taxonomy" id="133434"/>
    <lineage>
        <taxon>Eukaryota</taxon>
        <taxon>Metazoa</taxon>
        <taxon>Echinodermata</taxon>
        <taxon>Eleutherozoa</taxon>
        <taxon>Asterozoa</taxon>
        <taxon>Asteroidea</taxon>
        <taxon>Valvatacea</taxon>
        <taxon>Valvatida</taxon>
        <taxon>Acanthasteridae</taxon>
        <taxon>Acanthaster</taxon>
    </lineage>
</organism>
<dbReference type="KEGG" id="aplc:110989517"/>
<dbReference type="GO" id="GO:0030968">
    <property type="term" value="P:endoplasmic reticulum unfolded protein response"/>
    <property type="evidence" value="ECO:0007669"/>
    <property type="project" value="TreeGrafter"/>
</dbReference>
<dbReference type="GeneID" id="110989517"/>
<dbReference type="PROSITE" id="PS50082">
    <property type="entry name" value="WD_REPEATS_2"/>
    <property type="match status" value="2"/>
</dbReference>
<dbReference type="OrthoDB" id="346371at2759"/>
<dbReference type="InterPro" id="IPR001680">
    <property type="entry name" value="WD40_rpt"/>
</dbReference>
<evidence type="ECO:0000256" key="4">
    <source>
        <dbReference type="SAM" id="MobiDB-lite"/>
    </source>
</evidence>
<dbReference type="PANTHER" id="PTHR44321">
    <property type="entry name" value="TRANSDUCIN BETA-LIKE PROTEIN 2"/>
    <property type="match status" value="1"/>
</dbReference>
<feature type="transmembrane region" description="Helical" evidence="5">
    <location>
        <begin position="23"/>
        <end position="43"/>
    </location>
</feature>
<dbReference type="PANTHER" id="PTHR44321:SF1">
    <property type="entry name" value="TRANSDUCIN BETA-LIKE PROTEIN 2"/>
    <property type="match status" value="1"/>
</dbReference>
<keyword evidence="2" id="KW-0677">Repeat</keyword>
<dbReference type="Proteomes" id="UP000694845">
    <property type="component" value="Unplaced"/>
</dbReference>
<evidence type="ECO:0000256" key="1">
    <source>
        <dbReference type="ARBA" id="ARBA00022574"/>
    </source>
</evidence>
<dbReference type="InterPro" id="IPR036322">
    <property type="entry name" value="WD40_repeat_dom_sf"/>
</dbReference>
<keyword evidence="5" id="KW-0472">Membrane</keyword>
<keyword evidence="5" id="KW-1133">Transmembrane helix</keyword>
<dbReference type="SMART" id="SM00320">
    <property type="entry name" value="WD40"/>
    <property type="match status" value="6"/>
</dbReference>
<dbReference type="SUPFAM" id="SSF50978">
    <property type="entry name" value="WD40 repeat-like"/>
    <property type="match status" value="1"/>
</dbReference>
<dbReference type="PROSITE" id="PS50294">
    <property type="entry name" value="WD_REPEATS_REGION"/>
    <property type="match status" value="2"/>
</dbReference>
<protein>
    <submittedName>
        <fullName evidence="7">Transducin beta-like protein 2</fullName>
    </submittedName>
</protein>
<dbReference type="InterPro" id="IPR020472">
    <property type="entry name" value="WD40_PAC1"/>
</dbReference>
<dbReference type="RefSeq" id="XP_022109650.1">
    <property type="nucleotide sequence ID" value="XM_022253958.1"/>
</dbReference>
<evidence type="ECO:0000256" key="5">
    <source>
        <dbReference type="SAM" id="Phobius"/>
    </source>
</evidence>
<reference evidence="7" key="1">
    <citation type="submission" date="2025-08" db="UniProtKB">
        <authorList>
            <consortium name="RefSeq"/>
        </authorList>
    </citation>
    <scope>IDENTIFICATION</scope>
</reference>
<evidence type="ECO:0000256" key="2">
    <source>
        <dbReference type="ARBA" id="ARBA00022737"/>
    </source>
</evidence>
<dbReference type="PROSITE" id="PS00678">
    <property type="entry name" value="WD_REPEATS_1"/>
    <property type="match status" value="1"/>
</dbReference>
<evidence type="ECO:0000256" key="3">
    <source>
        <dbReference type="PROSITE-ProRule" id="PRU00221"/>
    </source>
</evidence>
<dbReference type="Gene3D" id="2.130.10.10">
    <property type="entry name" value="YVTN repeat-like/Quinoprotein amine dehydrogenase"/>
    <property type="match status" value="3"/>
</dbReference>
<sequence>MIDSVNQNRAQDKLQAGEGSDQFFSALVVTLALGAVIGLLMLVCGFGTGGRGAVDDTENAEKTDNKPKKSKTTQQGKRQLKQPGKRATQSSFSHAHLASTLKEHSNNVLDIDFSINGKYLASCAEDRTVRVWSVKEFKEKEHKCVRGNVEYDHATQIKFSPDCRAFITSLSTGNNIRVFKLAKKEDGVSSTITASLDFPKKHITDIINIGLGSHAHGSFVMTAYKDTTIHIWDVRGEVLQTIDTHHMSNNYAAVSPCGRFVASCGFTPDVKVWEVIFDKEGNFSDVKRVMDLKGHRASVYYFSFNIDSTRMATVSKDATWKLWDTNVEYNKNQDPYLLLTGSYDHTGPSILALSPDAYTVAIATGAKIWVFDSATGKEEEMFEDVHAQPITKLGFDPSNKYLVSCGDRHIRVFHNVVGYRSNIASMEEKIKSSTINKSQKERLQNQITQMRDSLAEILGEKPKG</sequence>
<dbReference type="PRINTS" id="PR00320">
    <property type="entry name" value="GPROTEINBRPT"/>
</dbReference>
<proteinExistence type="predicted"/>
<dbReference type="AlphaFoldDB" id="A0A8B7ZY22"/>
<keyword evidence="6" id="KW-1185">Reference proteome</keyword>
<dbReference type="InterPro" id="IPR019775">
    <property type="entry name" value="WD40_repeat_CS"/>
</dbReference>